<dbReference type="GO" id="GO:0008483">
    <property type="term" value="F:transaminase activity"/>
    <property type="evidence" value="ECO:0007669"/>
    <property type="project" value="UniProtKB-KW"/>
</dbReference>
<evidence type="ECO:0000259" key="3">
    <source>
        <dbReference type="Pfam" id="PF01571"/>
    </source>
</evidence>
<name>A0A918KBN4_9GAMM</name>
<dbReference type="InterPro" id="IPR028896">
    <property type="entry name" value="GcvT/YgfZ/DmdA"/>
</dbReference>
<keyword evidence="1" id="KW-0032">Aminotransferase</keyword>
<dbReference type="PANTHER" id="PTHR43757">
    <property type="entry name" value="AMINOMETHYLTRANSFERASE"/>
    <property type="match status" value="1"/>
</dbReference>
<dbReference type="InterPro" id="IPR006222">
    <property type="entry name" value="GCVT_N"/>
</dbReference>
<dbReference type="Proteomes" id="UP000626148">
    <property type="component" value="Unassembled WGS sequence"/>
</dbReference>
<dbReference type="RefSeq" id="WP_189609305.1">
    <property type="nucleotide sequence ID" value="NZ_BMXR01000006.1"/>
</dbReference>
<dbReference type="InterPro" id="IPR029043">
    <property type="entry name" value="GcvT/YgfZ_C"/>
</dbReference>
<dbReference type="InterPro" id="IPR027266">
    <property type="entry name" value="TrmE/GcvT-like"/>
</dbReference>
<comment type="caution">
    <text evidence="5">The sequence shown here is derived from an EMBL/GenBank/DDBJ whole genome shotgun (WGS) entry which is preliminary data.</text>
</comment>
<evidence type="ECO:0000313" key="6">
    <source>
        <dbReference type="Proteomes" id="UP000626148"/>
    </source>
</evidence>
<evidence type="ECO:0000313" key="5">
    <source>
        <dbReference type="EMBL" id="GGX57278.1"/>
    </source>
</evidence>
<sequence length="411" mass="45460">MGTQTQQQEFGFGTQIRKSPYFDATVRWGARGFSVYNHMYIPRDFGDPERNFWNLVNHAILCDVAVERQVEITGPDAARFVQMLTPRNLSTCAVGQCKYVFLTNADGGILNDPILLRLEENRFWLSLADSDILLWAQGVAVHSGLDVSIHEPDVSPLQLQGPQSGHIMQALFGDSITDLRYFWLREYDLDGIPLIVSRTGWSSELGYELYLLDGRHGDRLWEKIMAAGEPYGLQPGHTSTIRRIEGGMLSYHADMDIHTNPYEVGMDRLVDLDMDADFIGKAALKRIREQGVSRKQVGLEIEGPALTGPNARFWALTTGGDTVGRVTSAVYSPRLGKNISLAMVGVEYAALGTWLEVETPHGTVTATVVDKPFFDPRKEIAATGSRQHATPTVNDPALHDTSLAAALSQAL</sequence>
<reference evidence="5" key="1">
    <citation type="journal article" date="2014" name="Int. J. Syst. Evol. Microbiol.">
        <title>Complete genome sequence of Corynebacterium casei LMG S-19264T (=DSM 44701T), isolated from a smear-ripened cheese.</title>
        <authorList>
            <consortium name="US DOE Joint Genome Institute (JGI-PGF)"/>
            <person name="Walter F."/>
            <person name="Albersmeier A."/>
            <person name="Kalinowski J."/>
            <person name="Ruckert C."/>
        </authorList>
    </citation>
    <scope>NUCLEOTIDE SEQUENCE</scope>
    <source>
        <strain evidence="5">KCTC 22169</strain>
    </source>
</reference>
<reference evidence="5" key="2">
    <citation type="submission" date="2020-09" db="EMBL/GenBank/DDBJ databases">
        <authorList>
            <person name="Sun Q."/>
            <person name="Kim S."/>
        </authorList>
    </citation>
    <scope>NUCLEOTIDE SEQUENCE</scope>
    <source>
        <strain evidence="5">KCTC 22169</strain>
    </source>
</reference>
<protein>
    <submittedName>
        <fullName evidence="5">Glycine cleavage system protein T</fullName>
    </submittedName>
</protein>
<evidence type="ECO:0000259" key="4">
    <source>
        <dbReference type="Pfam" id="PF08669"/>
    </source>
</evidence>
<keyword evidence="1" id="KW-0808">Transferase</keyword>
<dbReference type="Pfam" id="PF08669">
    <property type="entry name" value="GCV_T_C"/>
    <property type="match status" value="1"/>
</dbReference>
<dbReference type="AlphaFoldDB" id="A0A918KBN4"/>
<dbReference type="Gene3D" id="3.30.1360.120">
    <property type="entry name" value="Probable tRNA modification gtpase trme, domain 1"/>
    <property type="match status" value="1"/>
</dbReference>
<feature type="domain" description="Aminomethyltransferase C-terminal" evidence="4">
    <location>
        <begin position="294"/>
        <end position="375"/>
    </location>
</feature>
<evidence type="ECO:0000256" key="2">
    <source>
        <dbReference type="PIRSR" id="PIRSR006487-1"/>
    </source>
</evidence>
<dbReference type="PIRSF" id="PIRSF006487">
    <property type="entry name" value="GcvT"/>
    <property type="match status" value="1"/>
</dbReference>
<dbReference type="InterPro" id="IPR013977">
    <property type="entry name" value="GcvT_C"/>
</dbReference>
<accession>A0A918KBN4</accession>
<dbReference type="PANTHER" id="PTHR43757:SF2">
    <property type="entry name" value="AMINOMETHYLTRANSFERASE, MITOCHONDRIAL"/>
    <property type="match status" value="1"/>
</dbReference>
<proteinExistence type="predicted"/>
<keyword evidence="6" id="KW-1185">Reference proteome</keyword>
<feature type="domain" description="GCVT N-terminal" evidence="3">
    <location>
        <begin position="22"/>
        <end position="273"/>
    </location>
</feature>
<dbReference type="SUPFAM" id="SSF103025">
    <property type="entry name" value="Folate-binding domain"/>
    <property type="match status" value="1"/>
</dbReference>
<dbReference type="SUPFAM" id="SSF101790">
    <property type="entry name" value="Aminomethyltransferase beta-barrel domain"/>
    <property type="match status" value="1"/>
</dbReference>
<gene>
    <name evidence="5" type="ORF">GCM10007392_26030</name>
</gene>
<feature type="binding site" evidence="2">
    <location>
        <position position="208"/>
    </location>
    <ligand>
        <name>substrate</name>
    </ligand>
</feature>
<dbReference type="Pfam" id="PF01571">
    <property type="entry name" value="GCV_T"/>
    <property type="match status" value="1"/>
</dbReference>
<organism evidence="5 6">
    <name type="scientific">Saccharospirillum salsuginis</name>
    <dbReference type="NCBI Taxonomy" id="418750"/>
    <lineage>
        <taxon>Bacteria</taxon>
        <taxon>Pseudomonadati</taxon>
        <taxon>Pseudomonadota</taxon>
        <taxon>Gammaproteobacteria</taxon>
        <taxon>Oceanospirillales</taxon>
        <taxon>Saccharospirillaceae</taxon>
        <taxon>Saccharospirillum</taxon>
    </lineage>
</organism>
<evidence type="ECO:0000256" key="1">
    <source>
        <dbReference type="ARBA" id="ARBA00022576"/>
    </source>
</evidence>
<dbReference type="EMBL" id="BMXR01000006">
    <property type="protein sequence ID" value="GGX57278.1"/>
    <property type="molecule type" value="Genomic_DNA"/>
</dbReference>